<dbReference type="PANTHER" id="PTHR23526:SF1">
    <property type="entry name" value="MAJOR FACILITATOR SUPERFAMILY MFS_1"/>
    <property type="match status" value="1"/>
</dbReference>
<sequence length="406" mass="45107">MVLPKKISNHNFRSFLWHAAFLAMAKNFMDVDTVIPAMLVEAGGGAIHIGIMTAIMLGGAQFTQLFFAPWLSNKTYKKNYLLFGINTRVFALAGLGALLFFLQSSTSGFMLGLMFLFITLFSFTGAFANISYFDILGKSINPEKRKTFFSARQIISGSIVLGAAFLARRVLVIRDFPVNYSFMFFIGATLLLIASLGFWNLKETVPSTLKISSLKGFLKVLKKEIRENRQLIWFLGFINTQGIAVSFLPFVVLYAKEIFAAKSTDTGTFLLFKVIGIVFISALVLMGAKKLKYNLLLYSNVGLSLILGMMPLFITDISWLKYIFVMGGLVYALYTMTMNGLLLEISGNENRALYTGFAGAGNILPALFPLVAGTIIELLGFQAFFVLFMIIISLAAFFIFKIDCKR</sequence>
<dbReference type="InterPro" id="IPR011701">
    <property type="entry name" value="MFS"/>
</dbReference>
<keyword evidence="2 4" id="KW-1133">Transmembrane helix</keyword>
<evidence type="ECO:0000313" key="5">
    <source>
        <dbReference type="EMBL" id="SHJ72508.1"/>
    </source>
</evidence>
<dbReference type="PANTHER" id="PTHR23526">
    <property type="entry name" value="INTEGRAL MEMBRANE TRANSPORT PROTEIN-RELATED"/>
    <property type="match status" value="1"/>
</dbReference>
<dbReference type="GO" id="GO:0022857">
    <property type="term" value="F:transmembrane transporter activity"/>
    <property type="evidence" value="ECO:0007669"/>
    <property type="project" value="InterPro"/>
</dbReference>
<evidence type="ECO:0000256" key="4">
    <source>
        <dbReference type="SAM" id="Phobius"/>
    </source>
</evidence>
<name>A0A1M6LMS6_9BACT</name>
<organism evidence="5 6">
    <name type="scientific">Tangfeifania diversioriginum</name>
    <dbReference type="NCBI Taxonomy" id="1168035"/>
    <lineage>
        <taxon>Bacteria</taxon>
        <taxon>Pseudomonadati</taxon>
        <taxon>Bacteroidota</taxon>
        <taxon>Bacteroidia</taxon>
        <taxon>Marinilabiliales</taxon>
        <taxon>Prolixibacteraceae</taxon>
        <taxon>Tangfeifania</taxon>
    </lineage>
</organism>
<keyword evidence="3 4" id="KW-0472">Membrane</keyword>
<keyword evidence="1 4" id="KW-0812">Transmembrane</keyword>
<dbReference type="InterPro" id="IPR052528">
    <property type="entry name" value="Sugar_transport-like"/>
</dbReference>
<feature type="transmembrane region" description="Helical" evidence="4">
    <location>
        <begin position="320"/>
        <end position="341"/>
    </location>
</feature>
<dbReference type="Proteomes" id="UP000184050">
    <property type="component" value="Unassembled WGS sequence"/>
</dbReference>
<dbReference type="RefSeq" id="WP_073171755.1">
    <property type="nucleotide sequence ID" value="NZ_FQZE01000027.1"/>
</dbReference>
<evidence type="ECO:0000256" key="2">
    <source>
        <dbReference type="ARBA" id="ARBA00022989"/>
    </source>
</evidence>
<accession>A0A1M6LMS6</accession>
<dbReference type="SUPFAM" id="SSF103473">
    <property type="entry name" value="MFS general substrate transporter"/>
    <property type="match status" value="1"/>
</dbReference>
<dbReference type="OrthoDB" id="1116620at2"/>
<dbReference type="InterPro" id="IPR036259">
    <property type="entry name" value="MFS_trans_sf"/>
</dbReference>
<evidence type="ECO:0008006" key="7">
    <source>
        <dbReference type="Google" id="ProtNLM"/>
    </source>
</evidence>
<feature type="transmembrane region" description="Helical" evidence="4">
    <location>
        <begin position="80"/>
        <end position="102"/>
    </location>
</feature>
<dbReference type="EMBL" id="FQZE01000027">
    <property type="protein sequence ID" value="SHJ72508.1"/>
    <property type="molecule type" value="Genomic_DNA"/>
</dbReference>
<evidence type="ECO:0000313" key="6">
    <source>
        <dbReference type="Proteomes" id="UP000184050"/>
    </source>
</evidence>
<feature type="transmembrane region" description="Helical" evidence="4">
    <location>
        <begin position="231"/>
        <end position="255"/>
    </location>
</feature>
<feature type="transmembrane region" description="Helical" evidence="4">
    <location>
        <begin position="295"/>
        <end position="314"/>
    </location>
</feature>
<reference evidence="5 6" key="1">
    <citation type="submission" date="2016-11" db="EMBL/GenBank/DDBJ databases">
        <authorList>
            <person name="Jaros S."/>
            <person name="Januszkiewicz K."/>
            <person name="Wedrychowicz H."/>
        </authorList>
    </citation>
    <scope>NUCLEOTIDE SEQUENCE [LARGE SCALE GENOMIC DNA]</scope>
    <source>
        <strain evidence="5 6">DSM 27063</strain>
    </source>
</reference>
<evidence type="ECO:0000256" key="3">
    <source>
        <dbReference type="ARBA" id="ARBA00023136"/>
    </source>
</evidence>
<protein>
    <recommendedName>
        <fullName evidence="7">Major Facilitator Superfamily protein</fullName>
    </recommendedName>
</protein>
<gene>
    <name evidence="5" type="ORF">SAMN05444280_12756</name>
</gene>
<proteinExistence type="predicted"/>
<dbReference type="STRING" id="1168035.SAMN05444280_12756"/>
<feature type="transmembrane region" description="Helical" evidence="4">
    <location>
        <begin position="154"/>
        <end position="174"/>
    </location>
</feature>
<dbReference type="AlphaFoldDB" id="A0A1M6LMS6"/>
<feature type="transmembrane region" description="Helical" evidence="4">
    <location>
        <begin position="353"/>
        <end position="372"/>
    </location>
</feature>
<feature type="transmembrane region" description="Helical" evidence="4">
    <location>
        <begin position="378"/>
        <end position="400"/>
    </location>
</feature>
<feature type="transmembrane region" description="Helical" evidence="4">
    <location>
        <begin position="180"/>
        <end position="201"/>
    </location>
</feature>
<evidence type="ECO:0000256" key="1">
    <source>
        <dbReference type="ARBA" id="ARBA00022692"/>
    </source>
</evidence>
<keyword evidence="6" id="KW-1185">Reference proteome</keyword>
<dbReference type="Gene3D" id="1.20.1250.20">
    <property type="entry name" value="MFS general substrate transporter like domains"/>
    <property type="match status" value="2"/>
</dbReference>
<feature type="transmembrane region" description="Helical" evidence="4">
    <location>
        <begin position="108"/>
        <end position="133"/>
    </location>
</feature>
<dbReference type="Pfam" id="PF07690">
    <property type="entry name" value="MFS_1"/>
    <property type="match status" value="1"/>
</dbReference>
<feature type="transmembrane region" description="Helical" evidence="4">
    <location>
        <begin position="267"/>
        <end position="288"/>
    </location>
</feature>